<dbReference type="SUPFAM" id="SSF47203">
    <property type="entry name" value="Acyl-CoA dehydrogenase C-terminal domain-like"/>
    <property type="match status" value="1"/>
</dbReference>
<dbReference type="GO" id="GO:0050660">
    <property type="term" value="F:flavin adenine dinucleotide binding"/>
    <property type="evidence" value="ECO:0007669"/>
    <property type="project" value="InterPro"/>
</dbReference>
<reference evidence="10 11" key="1">
    <citation type="submission" date="2014-06" db="EMBL/GenBank/DDBJ databases">
        <title>Whole Genome Sequences of Three Symbiotic Endozoicomonas Bacteria.</title>
        <authorList>
            <person name="Neave M.J."/>
            <person name="Apprill A."/>
            <person name="Voolstra C.R."/>
        </authorList>
    </citation>
    <scope>NUCLEOTIDE SEQUENCE [LARGE SCALE GENOMIC DNA]</scope>
    <source>
        <strain evidence="10 11">DSM 22380</strain>
    </source>
</reference>
<evidence type="ECO:0000313" key="11">
    <source>
        <dbReference type="Proteomes" id="UP000027997"/>
    </source>
</evidence>
<evidence type="ECO:0000256" key="1">
    <source>
        <dbReference type="ARBA" id="ARBA00001974"/>
    </source>
</evidence>
<keyword evidence="11" id="KW-1185">Reference proteome</keyword>
<evidence type="ECO:0000259" key="9">
    <source>
        <dbReference type="Pfam" id="PF02771"/>
    </source>
</evidence>
<dbReference type="EMBL" id="JOJP01000001">
    <property type="protein sequence ID" value="KEI72618.1"/>
    <property type="molecule type" value="Genomic_DNA"/>
</dbReference>
<dbReference type="Pfam" id="PF02771">
    <property type="entry name" value="Acyl-CoA_dh_N"/>
    <property type="match status" value="1"/>
</dbReference>
<dbReference type="InterPro" id="IPR013786">
    <property type="entry name" value="AcylCoA_DH/ox_N"/>
</dbReference>
<gene>
    <name evidence="10" type="ORF">GV64_19465</name>
</gene>
<feature type="domain" description="Acyl-CoA dehydrogenase/oxidase C-terminal" evidence="7">
    <location>
        <begin position="227"/>
        <end position="380"/>
    </location>
</feature>
<dbReference type="Gene3D" id="1.20.140.10">
    <property type="entry name" value="Butyryl-CoA Dehydrogenase, subunit A, domain 3"/>
    <property type="match status" value="1"/>
</dbReference>
<name>A0A081KEP2_9GAMM</name>
<comment type="caution">
    <text evidence="10">The sequence shown here is derived from an EMBL/GenBank/DDBJ whole genome shotgun (WGS) entry which is preliminary data.</text>
</comment>
<accession>A0A081KEP2</accession>
<dbReference type="PANTHER" id="PTHR43292">
    <property type="entry name" value="ACYL-COA DEHYDROGENASE"/>
    <property type="match status" value="1"/>
</dbReference>
<dbReference type="InterPro" id="IPR009075">
    <property type="entry name" value="AcylCo_DH/oxidase_C"/>
</dbReference>
<keyword evidence="3 6" id="KW-0285">Flavoprotein</keyword>
<dbReference type="Pfam" id="PF02770">
    <property type="entry name" value="Acyl-CoA_dh_M"/>
    <property type="match status" value="1"/>
</dbReference>
<evidence type="ECO:0000256" key="6">
    <source>
        <dbReference type="RuleBase" id="RU362125"/>
    </source>
</evidence>
<evidence type="ECO:0000256" key="5">
    <source>
        <dbReference type="ARBA" id="ARBA00023002"/>
    </source>
</evidence>
<evidence type="ECO:0000313" key="10">
    <source>
        <dbReference type="EMBL" id="KEI72618.1"/>
    </source>
</evidence>
<dbReference type="InterPro" id="IPR006091">
    <property type="entry name" value="Acyl-CoA_Oxase/DH_mid-dom"/>
</dbReference>
<keyword evidence="5 6" id="KW-0560">Oxidoreductase</keyword>
<comment type="similarity">
    <text evidence="2 6">Belongs to the acyl-CoA dehydrogenase family.</text>
</comment>
<evidence type="ECO:0000259" key="7">
    <source>
        <dbReference type="Pfam" id="PF00441"/>
    </source>
</evidence>
<dbReference type="InterPro" id="IPR037069">
    <property type="entry name" value="AcylCoA_DH/ox_N_sf"/>
</dbReference>
<dbReference type="GO" id="GO:0016627">
    <property type="term" value="F:oxidoreductase activity, acting on the CH-CH group of donors"/>
    <property type="evidence" value="ECO:0007669"/>
    <property type="project" value="InterPro"/>
</dbReference>
<sequence length="390" mass="42861">MFLDQSDEQKKLRQELRTYFAELITPEVKAECHGNESGETYKRVIRQMGEDGWLAIGWPKEYGGQGRSAAEQLVFFEEAQLAGAPIPFVTLNTVGPALIDHGSEEHKQFFLPKIAKGEIHFAIGYTEPGAGTDLASLGTTAVKDGDDYIINGTKVYTSSAEGADYIWLAARTDKDAPKHKGITLFIVDCKDPGFSVAPIYTVGDVRTNMTYYENVRVPSSMIIGELNGGWKLITSQLNHERVGLAAIGINGTGHFQKVLNWAREVRGNGKRVIDEPWVQNNLAEAYSLLEAMKVMNSRMAWELGQNKLCPGFASGIKVYSTEALIQVYRLLLDVIGAPGMVRSGSEGAVIQGEIEEGYRKCQINTFGGGVNEVQRELAAMFGLRMARAAR</sequence>
<feature type="domain" description="Acyl-CoA oxidase/dehydrogenase middle" evidence="8">
    <location>
        <begin position="122"/>
        <end position="212"/>
    </location>
</feature>
<dbReference type="InterPro" id="IPR036250">
    <property type="entry name" value="AcylCo_DH-like_C"/>
</dbReference>
<dbReference type="eggNOG" id="COG1960">
    <property type="taxonomic scope" value="Bacteria"/>
</dbReference>
<dbReference type="InterPro" id="IPR046373">
    <property type="entry name" value="Acyl-CoA_Oxase/DH_mid-dom_sf"/>
</dbReference>
<proteinExistence type="inferred from homology"/>
<comment type="cofactor">
    <cofactor evidence="1 6">
        <name>FAD</name>
        <dbReference type="ChEBI" id="CHEBI:57692"/>
    </cofactor>
</comment>
<evidence type="ECO:0000256" key="3">
    <source>
        <dbReference type="ARBA" id="ARBA00022630"/>
    </source>
</evidence>
<dbReference type="PANTHER" id="PTHR43292:SF3">
    <property type="entry name" value="ACYL-COA DEHYDROGENASE FADE29"/>
    <property type="match status" value="1"/>
</dbReference>
<protein>
    <submittedName>
        <fullName evidence="10">Acyl-CoA dehydrogenase</fullName>
    </submittedName>
</protein>
<keyword evidence="4 6" id="KW-0274">FAD</keyword>
<dbReference type="GO" id="GO:0005886">
    <property type="term" value="C:plasma membrane"/>
    <property type="evidence" value="ECO:0007669"/>
    <property type="project" value="TreeGrafter"/>
</dbReference>
<dbReference type="InterPro" id="IPR052161">
    <property type="entry name" value="Mycobact_Acyl-CoA_DH"/>
</dbReference>
<dbReference type="Gene3D" id="2.40.110.10">
    <property type="entry name" value="Butyryl-CoA Dehydrogenase, subunit A, domain 2"/>
    <property type="match status" value="1"/>
</dbReference>
<dbReference type="Gene3D" id="1.10.540.10">
    <property type="entry name" value="Acyl-CoA dehydrogenase/oxidase, N-terminal domain"/>
    <property type="match status" value="1"/>
</dbReference>
<evidence type="ECO:0000256" key="4">
    <source>
        <dbReference type="ARBA" id="ARBA00022827"/>
    </source>
</evidence>
<dbReference type="InterPro" id="IPR009100">
    <property type="entry name" value="AcylCoA_DH/oxidase_NM_dom_sf"/>
</dbReference>
<dbReference type="AlphaFoldDB" id="A0A081KEP2"/>
<dbReference type="Proteomes" id="UP000027997">
    <property type="component" value="Unassembled WGS sequence"/>
</dbReference>
<dbReference type="STRING" id="305900.GV64_19465"/>
<feature type="domain" description="Acyl-CoA dehydrogenase/oxidase N-terminal" evidence="9">
    <location>
        <begin position="6"/>
        <end position="118"/>
    </location>
</feature>
<dbReference type="Pfam" id="PF00441">
    <property type="entry name" value="Acyl-CoA_dh_1"/>
    <property type="match status" value="1"/>
</dbReference>
<dbReference type="SUPFAM" id="SSF56645">
    <property type="entry name" value="Acyl-CoA dehydrogenase NM domain-like"/>
    <property type="match status" value="1"/>
</dbReference>
<evidence type="ECO:0000256" key="2">
    <source>
        <dbReference type="ARBA" id="ARBA00009347"/>
    </source>
</evidence>
<organism evidence="10 11">
    <name type="scientific">Endozoicomonas elysicola</name>
    <dbReference type="NCBI Taxonomy" id="305900"/>
    <lineage>
        <taxon>Bacteria</taxon>
        <taxon>Pseudomonadati</taxon>
        <taxon>Pseudomonadota</taxon>
        <taxon>Gammaproteobacteria</taxon>
        <taxon>Oceanospirillales</taxon>
        <taxon>Endozoicomonadaceae</taxon>
        <taxon>Endozoicomonas</taxon>
    </lineage>
</organism>
<evidence type="ECO:0000259" key="8">
    <source>
        <dbReference type="Pfam" id="PF02770"/>
    </source>
</evidence>